<dbReference type="GO" id="GO:0000922">
    <property type="term" value="C:spindle pole"/>
    <property type="evidence" value="ECO:0007669"/>
    <property type="project" value="TreeGrafter"/>
</dbReference>
<feature type="region of interest" description="Disordered" evidence="10">
    <location>
        <begin position="205"/>
        <end position="227"/>
    </location>
</feature>
<feature type="coiled-coil region" evidence="9">
    <location>
        <begin position="403"/>
        <end position="594"/>
    </location>
</feature>
<evidence type="ECO:0000256" key="4">
    <source>
        <dbReference type="ARBA" id="ARBA00022490"/>
    </source>
</evidence>
<reference evidence="12" key="2">
    <citation type="submission" date="2020-05" db="UniProtKB">
        <authorList>
            <consortium name="EnsemblMetazoa"/>
        </authorList>
    </citation>
    <scope>IDENTIFICATION</scope>
    <source>
        <strain evidence="12">Epiroticus2</strain>
    </source>
</reference>
<evidence type="ECO:0000256" key="5">
    <source>
        <dbReference type="ARBA" id="ARBA00022701"/>
    </source>
</evidence>
<protein>
    <recommendedName>
        <fullName evidence="3">Dynactin subunit 1</fullName>
    </recommendedName>
</protein>
<keyword evidence="7 9" id="KW-0175">Coiled coil</keyword>
<dbReference type="VEuPathDB" id="VectorBase:AEPI007512"/>
<evidence type="ECO:0000256" key="2">
    <source>
        <dbReference type="ARBA" id="ARBA00011010"/>
    </source>
</evidence>
<dbReference type="InterPro" id="IPR022157">
    <property type="entry name" value="Dynactin"/>
</dbReference>
<evidence type="ECO:0000256" key="8">
    <source>
        <dbReference type="ARBA" id="ARBA00023212"/>
    </source>
</evidence>
<evidence type="ECO:0000256" key="3">
    <source>
        <dbReference type="ARBA" id="ARBA00016574"/>
    </source>
</evidence>
<keyword evidence="13" id="KW-1185">Reference proteome</keyword>
<feature type="compositionally biased region" description="Low complexity" evidence="10">
    <location>
        <begin position="152"/>
        <end position="163"/>
    </location>
</feature>
<evidence type="ECO:0000313" key="12">
    <source>
        <dbReference type="EnsemblMetazoa" id="AEPI007512-PA"/>
    </source>
</evidence>
<feature type="domain" description="CAP-Gly" evidence="11">
    <location>
        <begin position="27"/>
        <end position="69"/>
    </location>
</feature>
<dbReference type="PROSITE" id="PS50245">
    <property type="entry name" value="CAP_GLY_2"/>
    <property type="match status" value="1"/>
</dbReference>
<proteinExistence type="inferred from homology"/>
<dbReference type="STRING" id="199890.A0A182PKP5"/>
<dbReference type="PANTHER" id="PTHR18916">
    <property type="entry name" value="DYNACTIN 1-RELATED MICROTUBULE-BINDING"/>
    <property type="match status" value="1"/>
</dbReference>
<comment type="subcellular location">
    <subcellularLocation>
        <location evidence="1">Cytoplasm</location>
        <location evidence="1">Cytoskeleton</location>
    </subcellularLocation>
</comment>
<evidence type="ECO:0000256" key="7">
    <source>
        <dbReference type="ARBA" id="ARBA00023054"/>
    </source>
</evidence>
<evidence type="ECO:0000313" key="13">
    <source>
        <dbReference type="Proteomes" id="UP000075885"/>
    </source>
</evidence>
<organism evidence="12 13">
    <name type="scientific">Anopheles epiroticus</name>
    <dbReference type="NCBI Taxonomy" id="199890"/>
    <lineage>
        <taxon>Eukaryota</taxon>
        <taxon>Metazoa</taxon>
        <taxon>Ecdysozoa</taxon>
        <taxon>Arthropoda</taxon>
        <taxon>Hexapoda</taxon>
        <taxon>Insecta</taxon>
        <taxon>Pterygota</taxon>
        <taxon>Neoptera</taxon>
        <taxon>Endopterygota</taxon>
        <taxon>Diptera</taxon>
        <taxon>Nematocera</taxon>
        <taxon>Culicoidea</taxon>
        <taxon>Culicidae</taxon>
        <taxon>Anophelinae</taxon>
        <taxon>Anopheles</taxon>
    </lineage>
</organism>
<keyword evidence="8" id="KW-0206">Cytoskeleton</keyword>
<dbReference type="Pfam" id="PF01302">
    <property type="entry name" value="CAP_GLY"/>
    <property type="match status" value="1"/>
</dbReference>
<feature type="region of interest" description="Disordered" evidence="10">
    <location>
        <begin position="82"/>
        <end position="188"/>
    </location>
</feature>
<dbReference type="GO" id="GO:0030424">
    <property type="term" value="C:axon"/>
    <property type="evidence" value="ECO:0007669"/>
    <property type="project" value="TreeGrafter"/>
</dbReference>
<dbReference type="Gene3D" id="2.30.30.190">
    <property type="entry name" value="CAP Gly-rich-like domain"/>
    <property type="match status" value="1"/>
</dbReference>
<dbReference type="GO" id="GO:0005874">
    <property type="term" value="C:microtubule"/>
    <property type="evidence" value="ECO:0007669"/>
    <property type="project" value="UniProtKB-KW"/>
</dbReference>
<dbReference type="AlphaFoldDB" id="A0A182PKP5"/>
<dbReference type="Pfam" id="PF12455">
    <property type="entry name" value="Dynactin"/>
    <property type="match status" value="1"/>
</dbReference>
<feature type="coiled-coil region" evidence="9">
    <location>
        <begin position="985"/>
        <end position="1100"/>
    </location>
</feature>
<dbReference type="PROSITE" id="PS00845">
    <property type="entry name" value="CAP_GLY_1"/>
    <property type="match status" value="1"/>
</dbReference>
<dbReference type="PANTHER" id="PTHR18916:SF91">
    <property type="entry name" value="DYNACTIN SUBUNIT 1"/>
    <property type="match status" value="1"/>
</dbReference>
<evidence type="ECO:0000256" key="9">
    <source>
        <dbReference type="SAM" id="Coils"/>
    </source>
</evidence>
<dbReference type="EnsemblMetazoa" id="AEPI007512-RA">
    <property type="protein sequence ID" value="AEPI007512-PA"/>
    <property type="gene ID" value="AEPI007512"/>
</dbReference>
<keyword evidence="5" id="KW-0493">Microtubule</keyword>
<dbReference type="SUPFAM" id="SSF74924">
    <property type="entry name" value="Cap-Gly domain"/>
    <property type="match status" value="1"/>
</dbReference>
<feature type="coiled-coil region" evidence="9">
    <location>
        <begin position="234"/>
        <end position="376"/>
    </location>
</feature>
<evidence type="ECO:0000256" key="10">
    <source>
        <dbReference type="SAM" id="MobiDB-lite"/>
    </source>
</evidence>
<dbReference type="InterPro" id="IPR000938">
    <property type="entry name" value="CAP-Gly_domain"/>
</dbReference>
<reference evidence="13" key="1">
    <citation type="submission" date="2013-03" db="EMBL/GenBank/DDBJ databases">
        <title>The Genome Sequence of Anopheles epiroticus epiroticus2.</title>
        <authorList>
            <consortium name="The Broad Institute Genomics Platform"/>
            <person name="Neafsey D.E."/>
            <person name="Howell P."/>
            <person name="Walker B."/>
            <person name="Young S.K."/>
            <person name="Zeng Q."/>
            <person name="Gargeya S."/>
            <person name="Fitzgerald M."/>
            <person name="Haas B."/>
            <person name="Abouelleil A."/>
            <person name="Allen A.W."/>
            <person name="Alvarado L."/>
            <person name="Arachchi H.M."/>
            <person name="Berlin A.M."/>
            <person name="Chapman S.B."/>
            <person name="Gainer-Dewar J."/>
            <person name="Goldberg J."/>
            <person name="Griggs A."/>
            <person name="Gujja S."/>
            <person name="Hansen M."/>
            <person name="Howarth C."/>
            <person name="Imamovic A."/>
            <person name="Ireland A."/>
            <person name="Larimer J."/>
            <person name="McCowan C."/>
            <person name="Murphy C."/>
            <person name="Pearson M."/>
            <person name="Poon T.W."/>
            <person name="Priest M."/>
            <person name="Roberts A."/>
            <person name="Saif S."/>
            <person name="Shea T."/>
            <person name="Sisk P."/>
            <person name="Sykes S."/>
            <person name="Wortman J."/>
            <person name="Nusbaum C."/>
            <person name="Birren B."/>
        </authorList>
    </citation>
    <scope>NUCLEOTIDE SEQUENCE [LARGE SCALE GENOMIC DNA]</scope>
    <source>
        <strain evidence="13">Epiroticus2</strain>
    </source>
</reference>
<dbReference type="Proteomes" id="UP000075885">
    <property type="component" value="Unassembled WGS sequence"/>
</dbReference>
<dbReference type="GO" id="GO:0000776">
    <property type="term" value="C:kinetochore"/>
    <property type="evidence" value="ECO:0007669"/>
    <property type="project" value="TreeGrafter"/>
</dbReference>
<comment type="similarity">
    <text evidence="2">Belongs to the dynactin 150 kDa subunit family.</text>
</comment>
<evidence type="ECO:0000256" key="6">
    <source>
        <dbReference type="ARBA" id="ARBA00023017"/>
    </source>
</evidence>
<sequence length="1263" mass="142313">MAEKYLKIGQRVELTGKEVRGTIAYVGMTSFAVGKWVGVILDEPKGKNNGSIKGHQYFTCEENYGVFVRPTQVVFIDEAGNPIEDAQTPEEKPRSRLSSAGSVRSLASMPGSTQTFTAKPTASRMSLNRSTSSLGSKTQLTSPGSERAAGQSSIPTPVSSIPTMVKPDRHEPLQRSHMSPPESLQTSKRASFVETGFVETLKPQFTPGQSLISPSPAPTPAPGATSSTEDRIHILQLQAELEEVRKQNTDLAEKLETLKQRRAEDRERLREFDKMKTQYEQLVEFKSKIMDAHSQLQRELQRAKQEAKDAIEARDLHSEEMAELAENVELITLDKEMAEEKADTLALELETAKERIEELTLDLEILKTEMQEKLGSSGGGSGGGGGGAAGGDGTGVVASTYEFKQMEQQNARLRETLVRLRDLSAHEKHEIQKLEKELDTKKSEVTELQRTKEKFSAKIDELEVQLSDLQEQVDAALGAEEMVEQLAEKKMELEDKVKALEEEVAELEALEEVHEQLVESNHELEMDMREELDMAHAAKREAMREKDAALETIVDRDQTILKFRELVQRLNEQCQELRERLNQESTKQQQQQQAKDTALITETIDFKQMFAESKAFTRAIDLQLRQIELTQANEHVRYLTAFMPDVFMARGGDHDAILVILLVSRIVFKSGIIVSQARERFSSVPQMDRAAILSGHEVAQFGFRSRLLHHVHNLQSIMHQFLFSMTGCQADTLLKIGAALPEMLAQEKMVDEIVDLLKANQLDENSSTDNLEKCVTFFNAMYVVLLIGEDLVNETQIVRDCTASIGAACDSIANDSNIIKILIKPGDETSDSGLLLQYILQNVENIRQQLKLVKRRLPQDVAITKCNLSMNTLRNLKRTAEALNKVMSVMFYTTRQCLQLVTLDPETETSVPHEKLWEILSNGCEKVYEQDDLGPSQNVRTVLSAASTDMGQLAQYLLDHEYEIISATNASKPEEKPVAPIILRAQAVKKQLEETKTLTATLENREAEIRQLKLAAKLKQNELSEMQIRKDLAEKKLSVLQQDHETNTTRLQKQYDEVCTKLKQKEKEFEETMDHLQSDIDSLESEKSSLRDKLKSFSSRKVDLKTTTALDISASSPYIAQELSLLKRAFKDERTERLKVQANEYRKILAGLEPLHVPQPKDERIQELEQQITRVKHDLIMSLVKGAEIPATNTVHGSVSKTILDHENQRKQQQSQIRAKAEQLACDVMQEYLSRKPHRAAKGDFASFPSNELTAAFRMNVRV</sequence>
<dbReference type="GO" id="GO:0000132">
    <property type="term" value="P:establishment of mitotic spindle orientation"/>
    <property type="evidence" value="ECO:0007669"/>
    <property type="project" value="TreeGrafter"/>
</dbReference>
<keyword evidence="6" id="KW-0243">Dynein</keyword>
<evidence type="ECO:0000259" key="11">
    <source>
        <dbReference type="PROSITE" id="PS50245"/>
    </source>
</evidence>
<feature type="compositionally biased region" description="Polar residues" evidence="10">
    <location>
        <begin position="110"/>
        <end position="144"/>
    </location>
</feature>
<dbReference type="SMART" id="SM01052">
    <property type="entry name" value="CAP_GLY"/>
    <property type="match status" value="1"/>
</dbReference>
<evidence type="ECO:0000256" key="1">
    <source>
        <dbReference type="ARBA" id="ARBA00004245"/>
    </source>
</evidence>
<dbReference type="InterPro" id="IPR036859">
    <property type="entry name" value="CAP-Gly_dom_sf"/>
</dbReference>
<name>A0A182PKP5_9DIPT</name>
<keyword evidence="4" id="KW-0963">Cytoplasm</keyword>
<accession>A0A182PKP5</accession>
<dbReference type="GO" id="GO:0007097">
    <property type="term" value="P:nuclear migration"/>
    <property type="evidence" value="ECO:0007669"/>
    <property type="project" value="TreeGrafter"/>
</dbReference>
<dbReference type="GO" id="GO:0030286">
    <property type="term" value="C:dynein complex"/>
    <property type="evidence" value="ECO:0007669"/>
    <property type="project" value="UniProtKB-KW"/>
</dbReference>